<dbReference type="Pfam" id="PF16640">
    <property type="entry name" value="Big_3_5"/>
    <property type="match status" value="1"/>
</dbReference>
<feature type="region of interest" description="Disordered" evidence="1">
    <location>
        <begin position="384"/>
        <end position="417"/>
    </location>
</feature>
<keyword evidence="2" id="KW-0732">Signal</keyword>
<name>A0ABY1N0N2_9ACTN</name>
<dbReference type="InterPro" id="IPR013783">
    <property type="entry name" value="Ig-like_fold"/>
</dbReference>
<evidence type="ECO:0000313" key="4">
    <source>
        <dbReference type="EMBL" id="SMO67410.1"/>
    </source>
</evidence>
<evidence type="ECO:0000313" key="5">
    <source>
        <dbReference type="Proteomes" id="UP000315460"/>
    </source>
</evidence>
<gene>
    <name evidence="4" type="ORF">SAMN06265174_103273</name>
</gene>
<sequence length="417" mass="44262">MTSRRFGTALALPVLTAGLLTTLSPAASAQAGETRQVPVTHSCIGVPYPNPDEVLRNPPSWIPSGLVQYVRPLIQTTTFNTSEIADSISVTAPDRVEPGEEFTVRLQPGPVSRDREVSRLHYDFRVPSSATLVEHRLVPGTGQGLNGTPTVTRVNASGQQSASGEFLRVSAGNQTVNNRPSWDSTLDGGGWGDGLGANANRQFRLPALEMTLTAEDGATVTTGLRTGPVAPAAGQDASIGFLTKYDSYRVNFSIPFVGRVDFTATVGHANYCSATGLGRQALSTTRVHSVYQTATDVEVQLEALTGDEVAITAEVTPNPGRGTVEFYDGEDLIGQAPVGEDGTAELVWRFRDRGTHQVTARYVGDAEYLSSESEPRTVEVTVPGEVVIEPEPEEPVDPVFPDPEPGPFGSLTGSLGS</sequence>
<comment type="caution">
    <text evidence="4">The sequence shown here is derived from an EMBL/GenBank/DDBJ whole genome shotgun (WGS) entry which is preliminary data.</text>
</comment>
<evidence type="ECO:0000259" key="3">
    <source>
        <dbReference type="Pfam" id="PF16640"/>
    </source>
</evidence>
<evidence type="ECO:0000256" key="1">
    <source>
        <dbReference type="SAM" id="MobiDB-lite"/>
    </source>
</evidence>
<dbReference type="EMBL" id="FXTG01000003">
    <property type="protein sequence ID" value="SMO67410.1"/>
    <property type="molecule type" value="Genomic_DNA"/>
</dbReference>
<accession>A0ABY1N0N2</accession>
<evidence type="ECO:0000256" key="2">
    <source>
        <dbReference type="SAM" id="SignalP"/>
    </source>
</evidence>
<protein>
    <submittedName>
        <fullName evidence="4">Ig-like domain (Group 3)</fullName>
    </submittedName>
</protein>
<dbReference type="InterPro" id="IPR032109">
    <property type="entry name" value="Big_3_5"/>
</dbReference>
<reference evidence="4 5" key="1">
    <citation type="submission" date="2017-05" db="EMBL/GenBank/DDBJ databases">
        <authorList>
            <person name="Varghese N."/>
            <person name="Submissions S."/>
        </authorList>
    </citation>
    <scope>NUCLEOTIDE SEQUENCE [LARGE SCALE GENOMIC DNA]</scope>
    <source>
        <strain evidence="4 5">DSM 45139</strain>
    </source>
</reference>
<feature type="domain" description="Bacterial Ig-like" evidence="3">
    <location>
        <begin position="303"/>
        <end position="381"/>
    </location>
</feature>
<feature type="signal peptide" evidence="2">
    <location>
        <begin position="1"/>
        <end position="29"/>
    </location>
</feature>
<organism evidence="4 5">
    <name type="scientific">Dietzia kunjamensis subsp. schimae</name>
    <dbReference type="NCBI Taxonomy" id="498198"/>
    <lineage>
        <taxon>Bacteria</taxon>
        <taxon>Bacillati</taxon>
        <taxon>Actinomycetota</taxon>
        <taxon>Actinomycetes</taxon>
        <taxon>Mycobacteriales</taxon>
        <taxon>Dietziaceae</taxon>
        <taxon>Dietzia</taxon>
    </lineage>
</organism>
<keyword evidence="5" id="KW-1185">Reference proteome</keyword>
<dbReference type="Gene3D" id="2.60.40.10">
    <property type="entry name" value="Immunoglobulins"/>
    <property type="match status" value="1"/>
</dbReference>
<feature type="chain" id="PRO_5047507631" evidence="2">
    <location>
        <begin position="30"/>
        <end position="417"/>
    </location>
</feature>
<dbReference type="RefSeq" id="WP_154829903.1">
    <property type="nucleotide sequence ID" value="NZ_BAAAQH010000012.1"/>
</dbReference>
<proteinExistence type="predicted"/>
<dbReference type="Proteomes" id="UP000315460">
    <property type="component" value="Unassembled WGS sequence"/>
</dbReference>